<feature type="transmembrane region" description="Helical" evidence="8">
    <location>
        <begin position="364"/>
        <end position="384"/>
    </location>
</feature>
<feature type="transmembrane region" description="Helical" evidence="8">
    <location>
        <begin position="164"/>
        <end position="181"/>
    </location>
</feature>
<evidence type="ECO:0000256" key="3">
    <source>
        <dbReference type="ARBA" id="ARBA00022475"/>
    </source>
</evidence>
<feature type="transmembrane region" description="Helical" evidence="8">
    <location>
        <begin position="72"/>
        <end position="90"/>
    </location>
</feature>
<feature type="transmembrane region" description="Helical" evidence="8">
    <location>
        <begin position="273"/>
        <end position="293"/>
    </location>
</feature>
<evidence type="ECO:0000256" key="4">
    <source>
        <dbReference type="ARBA" id="ARBA00022519"/>
    </source>
</evidence>
<dbReference type="InterPro" id="IPR024989">
    <property type="entry name" value="MFS_assoc_dom"/>
</dbReference>
<protein>
    <submittedName>
        <fullName evidence="10">MFS transporter</fullName>
    </submittedName>
</protein>
<dbReference type="Pfam" id="PF12832">
    <property type="entry name" value="MFS_1_like"/>
    <property type="match status" value="1"/>
</dbReference>
<keyword evidence="6 8" id="KW-1133">Transmembrane helix</keyword>
<evidence type="ECO:0000313" key="10">
    <source>
        <dbReference type="EMBL" id="MBM6850458.1"/>
    </source>
</evidence>
<evidence type="ECO:0000256" key="7">
    <source>
        <dbReference type="ARBA" id="ARBA00023136"/>
    </source>
</evidence>
<dbReference type="SUPFAM" id="SSF103473">
    <property type="entry name" value="MFS general substrate transporter"/>
    <property type="match status" value="1"/>
</dbReference>
<feature type="transmembrane region" description="Helical" evidence="8">
    <location>
        <begin position="96"/>
        <end position="116"/>
    </location>
</feature>
<comment type="caution">
    <text evidence="10">The sequence shown here is derived from an EMBL/GenBank/DDBJ whole genome shotgun (WGS) entry which is preliminary data.</text>
</comment>
<dbReference type="EMBL" id="JACSNX010000002">
    <property type="protein sequence ID" value="MBM6850458.1"/>
    <property type="molecule type" value="Genomic_DNA"/>
</dbReference>
<keyword evidence="11" id="KW-1185">Reference proteome</keyword>
<reference evidence="10 11" key="1">
    <citation type="journal article" date="2021" name="Sci. Rep.">
        <title>The distribution of antibiotic resistance genes in chicken gut microbiota commensals.</title>
        <authorList>
            <person name="Juricova H."/>
            <person name="Matiasovicova J."/>
            <person name="Kubasova T."/>
            <person name="Cejkova D."/>
            <person name="Rychlik I."/>
        </authorList>
    </citation>
    <scope>NUCLEOTIDE SEQUENCE [LARGE SCALE GENOMIC DNA]</scope>
    <source>
        <strain evidence="10 11">An411</strain>
    </source>
</reference>
<keyword evidence="4" id="KW-0997">Cell inner membrane</keyword>
<dbReference type="PANTHER" id="PTHR23522:SF10">
    <property type="entry name" value="3-PHENYLPROPIONIC ACID TRANSPORTER-RELATED"/>
    <property type="match status" value="1"/>
</dbReference>
<organism evidence="10 11">
    <name type="scientific">Oscillibacter valericigenes</name>
    <dbReference type="NCBI Taxonomy" id="351091"/>
    <lineage>
        <taxon>Bacteria</taxon>
        <taxon>Bacillati</taxon>
        <taxon>Bacillota</taxon>
        <taxon>Clostridia</taxon>
        <taxon>Eubacteriales</taxon>
        <taxon>Oscillospiraceae</taxon>
        <taxon>Oscillibacter</taxon>
    </lineage>
</organism>
<feature type="transmembrane region" description="Helical" evidence="8">
    <location>
        <begin position="41"/>
        <end position="60"/>
    </location>
</feature>
<feature type="domain" description="Major facilitator superfamily associated" evidence="9">
    <location>
        <begin position="26"/>
        <end position="367"/>
    </location>
</feature>
<evidence type="ECO:0000313" key="11">
    <source>
        <dbReference type="Proteomes" id="UP000719500"/>
    </source>
</evidence>
<keyword evidence="7 8" id="KW-0472">Membrane</keyword>
<dbReference type="Proteomes" id="UP000719500">
    <property type="component" value="Unassembled WGS sequence"/>
</dbReference>
<sequence length="394" mass="41771">MSAKTLNRRFFLLQAIMMLMDCITVAYISPILVSLGYSNLLIGQVMTLGTLAATLARPLWGYLNDRFSCARQVTLGGTAAGAACYFLLTWGGGQVWITALAVMGLYVTVVCMMNFIDSWALRLINSGLPLNYGATRAGGSLSYAFGAVIFGMVVSRWGFRPGNAVLWVLWGLMCVVALSLPNPPAPDRPARTVTLGRGIGTLRHNRVYCVMLAALFLSTLASGSMESFYSVLILSSGGTEQHVGIALFLQAISELPVMFGYTRIRSKTHLSAAALISVSMLCYALKALVLGGASSLGVVMAAGLFQALSFALFTPACVDFMLETVPGEYLATGHLLFLAIGQGAGAVAGNALSGFLAEYLGMGWMFRTVGVLALLASGLALCCAKMLNRRKGLS</sequence>
<proteinExistence type="predicted"/>
<feature type="transmembrane region" description="Helical" evidence="8">
    <location>
        <begin position="137"/>
        <end position="158"/>
    </location>
</feature>
<evidence type="ECO:0000259" key="9">
    <source>
        <dbReference type="Pfam" id="PF12832"/>
    </source>
</evidence>
<name>A0ABS2FTN0_9FIRM</name>
<keyword evidence="3" id="KW-1003">Cell membrane</keyword>
<dbReference type="InterPro" id="IPR036259">
    <property type="entry name" value="MFS_trans_sf"/>
</dbReference>
<accession>A0ABS2FTN0</accession>
<feature type="transmembrane region" description="Helical" evidence="8">
    <location>
        <begin position="12"/>
        <end position="35"/>
    </location>
</feature>
<gene>
    <name evidence="10" type="ORF">H9X91_03280</name>
</gene>
<evidence type="ECO:0000256" key="5">
    <source>
        <dbReference type="ARBA" id="ARBA00022692"/>
    </source>
</evidence>
<keyword evidence="2" id="KW-0813">Transport</keyword>
<feature type="transmembrane region" description="Helical" evidence="8">
    <location>
        <begin position="329"/>
        <end position="352"/>
    </location>
</feature>
<feature type="transmembrane region" description="Helical" evidence="8">
    <location>
        <begin position="207"/>
        <end position="231"/>
    </location>
</feature>
<feature type="transmembrane region" description="Helical" evidence="8">
    <location>
        <begin position="299"/>
        <end position="322"/>
    </location>
</feature>
<dbReference type="PANTHER" id="PTHR23522">
    <property type="entry name" value="BLL5896 PROTEIN"/>
    <property type="match status" value="1"/>
</dbReference>
<evidence type="ECO:0000256" key="2">
    <source>
        <dbReference type="ARBA" id="ARBA00022448"/>
    </source>
</evidence>
<dbReference type="Gene3D" id="1.20.1250.20">
    <property type="entry name" value="MFS general substrate transporter like domains"/>
    <property type="match status" value="2"/>
</dbReference>
<feature type="transmembrane region" description="Helical" evidence="8">
    <location>
        <begin position="243"/>
        <end position="261"/>
    </location>
</feature>
<evidence type="ECO:0000256" key="1">
    <source>
        <dbReference type="ARBA" id="ARBA00004429"/>
    </source>
</evidence>
<evidence type="ECO:0000256" key="8">
    <source>
        <dbReference type="SAM" id="Phobius"/>
    </source>
</evidence>
<comment type="subcellular location">
    <subcellularLocation>
        <location evidence="1">Cell inner membrane</location>
        <topology evidence="1">Multi-pass membrane protein</topology>
    </subcellularLocation>
</comment>
<evidence type="ECO:0000256" key="6">
    <source>
        <dbReference type="ARBA" id="ARBA00022989"/>
    </source>
</evidence>
<keyword evidence="5 8" id="KW-0812">Transmembrane</keyword>
<dbReference type="RefSeq" id="WP_204802455.1">
    <property type="nucleotide sequence ID" value="NZ_JACSNX010000002.1"/>
</dbReference>